<proteinExistence type="predicted"/>
<evidence type="ECO:0000313" key="2">
    <source>
        <dbReference type="Proteomes" id="UP000650628"/>
    </source>
</evidence>
<dbReference type="AlphaFoldDB" id="A0A8J3U104"/>
<organism evidence="1 2">
    <name type="scientific">Planotetraspora mira</name>
    <dbReference type="NCBI Taxonomy" id="58121"/>
    <lineage>
        <taxon>Bacteria</taxon>
        <taxon>Bacillati</taxon>
        <taxon>Actinomycetota</taxon>
        <taxon>Actinomycetes</taxon>
        <taxon>Streptosporangiales</taxon>
        <taxon>Streptosporangiaceae</taxon>
        <taxon>Planotetraspora</taxon>
    </lineage>
</organism>
<protein>
    <submittedName>
        <fullName evidence="1">Uncharacterized protein</fullName>
    </submittedName>
</protein>
<dbReference type="Proteomes" id="UP000650628">
    <property type="component" value="Unassembled WGS sequence"/>
</dbReference>
<accession>A0A8J3U104</accession>
<name>A0A8J3U104_9ACTN</name>
<reference evidence="1 2" key="1">
    <citation type="submission" date="2021-01" db="EMBL/GenBank/DDBJ databases">
        <title>Whole genome shotgun sequence of Planotetraspora mira NBRC 15435.</title>
        <authorList>
            <person name="Komaki H."/>
            <person name="Tamura T."/>
        </authorList>
    </citation>
    <scope>NUCLEOTIDE SEQUENCE [LARGE SCALE GENOMIC DNA]</scope>
    <source>
        <strain evidence="1 2">NBRC 15435</strain>
    </source>
</reference>
<comment type="caution">
    <text evidence="1">The sequence shown here is derived from an EMBL/GenBank/DDBJ whole genome shotgun (WGS) entry which is preliminary data.</text>
</comment>
<gene>
    <name evidence="1" type="ORF">Pmi06nite_74760</name>
</gene>
<sequence>MTAQRDAYRVSVKWADLVEVRRDKLGGLVPLDVMVFSRSELEPVDARGKVRRSVPPKVTEVGADRRIQVGVYLRDWRESPIGRAVAATGFQA</sequence>
<keyword evidence="2" id="KW-1185">Reference proteome</keyword>
<evidence type="ECO:0000313" key="1">
    <source>
        <dbReference type="EMBL" id="GII34034.1"/>
    </source>
</evidence>
<dbReference type="EMBL" id="BOOO01000045">
    <property type="protein sequence ID" value="GII34034.1"/>
    <property type="molecule type" value="Genomic_DNA"/>
</dbReference>